<evidence type="ECO:0000313" key="4">
    <source>
        <dbReference type="Proteomes" id="UP000799757"/>
    </source>
</evidence>
<evidence type="ECO:0000259" key="2">
    <source>
        <dbReference type="Pfam" id="PF26616"/>
    </source>
</evidence>
<keyword evidence="1" id="KW-1133">Transmembrane helix</keyword>
<dbReference type="Proteomes" id="UP000799757">
    <property type="component" value="Unassembled WGS sequence"/>
</dbReference>
<gene>
    <name evidence="3" type="ORF">K505DRAFT_360140</name>
</gene>
<accession>A0A6A6XGW4</accession>
<keyword evidence="1" id="KW-0472">Membrane</keyword>
<feature type="transmembrane region" description="Helical" evidence="1">
    <location>
        <begin position="243"/>
        <end position="262"/>
    </location>
</feature>
<evidence type="ECO:0000256" key="1">
    <source>
        <dbReference type="SAM" id="Phobius"/>
    </source>
</evidence>
<organism evidence="3 4">
    <name type="scientific">Melanomma pulvis-pyrius CBS 109.77</name>
    <dbReference type="NCBI Taxonomy" id="1314802"/>
    <lineage>
        <taxon>Eukaryota</taxon>
        <taxon>Fungi</taxon>
        <taxon>Dikarya</taxon>
        <taxon>Ascomycota</taxon>
        <taxon>Pezizomycotina</taxon>
        <taxon>Dothideomycetes</taxon>
        <taxon>Pleosporomycetidae</taxon>
        <taxon>Pleosporales</taxon>
        <taxon>Melanommataceae</taxon>
        <taxon>Melanomma</taxon>
    </lineage>
</organism>
<keyword evidence="1" id="KW-0812">Transmembrane</keyword>
<dbReference type="AlphaFoldDB" id="A0A6A6XGW4"/>
<feature type="transmembrane region" description="Helical" evidence="1">
    <location>
        <begin position="282"/>
        <end position="303"/>
    </location>
</feature>
<keyword evidence="4" id="KW-1185">Reference proteome</keyword>
<proteinExistence type="predicted"/>
<sequence length="328" mass="37444">MPTIVKYKQTNDKLLLESCYLARTVEQHGREGSDEPWSIRQMGIYHHRDAGTGSNNLIIFNPMKSFQQRLTDAQAQTGVVAGPEDIHILVLSHSTWQWRWYLSYWEARLARLISKAHLSQVERPRDSEASATLKIEYGDVQDVQVIHDRMNMAKFILGSNVRICECFHQMSVGLFLKELEQQLARADNLLERTKSASGLMQDILSFGGLDALRISNEIAEKDNKNMVMLTAKSQKDAKILKKITILTIVYLPASFVSQFLSMGYLKVNSASHPHSLNFAGEMWIFAVLTVTLVAFTLGLWLFLDLPSRRWKWWRSRTGSQAQLADDKV</sequence>
<dbReference type="Pfam" id="PF26616">
    <property type="entry name" value="CorA-like"/>
    <property type="match status" value="1"/>
</dbReference>
<feature type="domain" description="CorA-like transporter" evidence="2">
    <location>
        <begin position="16"/>
        <end position="116"/>
    </location>
</feature>
<dbReference type="OrthoDB" id="5396681at2759"/>
<name>A0A6A6XGW4_9PLEO</name>
<dbReference type="InterPro" id="IPR058257">
    <property type="entry name" value="CorA-like_dom"/>
</dbReference>
<evidence type="ECO:0000313" key="3">
    <source>
        <dbReference type="EMBL" id="KAF2795498.1"/>
    </source>
</evidence>
<dbReference type="EMBL" id="MU001857">
    <property type="protein sequence ID" value="KAF2795498.1"/>
    <property type="molecule type" value="Genomic_DNA"/>
</dbReference>
<protein>
    <recommendedName>
        <fullName evidence="2">CorA-like transporter domain-containing protein</fullName>
    </recommendedName>
</protein>
<reference evidence="3" key="1">
    <citation type="journal article" date="2020" name="Stud. Mycol.">
        <title>101 Dothideomycetes genomes: a test case for predicting lifestyles and emergence of pathogens.</title>
        <authorList>
            <person name="Haridas S."/>
            <person name="Albert R."/>
            <person name="Binder M."/>
            <person name="Bloem J."/>
            <person name="Labutti K."/>
            <person name="Salamov A."/>
            <person name="Andreopoulos B."/>
            <person name="Baker S."/>
            <person name="Barry K."/>
            <person name="Bills G."/>
            <person name="Bluhm B."/>
            <person name="Cannon C."/>
            <person name="Castanera R."/>
            <person name="Culley D."/>
            <person name="Daum C."/>
            <person name="Ezra D."/>
            <person name="Gonzalez J."/>
            <person name="Henrissat B."/>
            <person name="Kuo A."/>
            <person name="Liang C."/>
            <person name="Lipzen A."/>
            <person name="Lutzoni F."/>
            <person name="Magnuson J."/>
            <person name="Mondo S."/>
            <person name="Nolan M."/>
            <person name="Ohm R."/>
            <person name="Pangilinan J."/>
            <person name="Park H.-J."/>
            <person name="Ramirez L."/>
            <person name="Alfaro M."/>
            <person name="Sun H."/>
            <person name="Tritt A."/>
            <person name="Yoshinaga Y."/>
            <person name="Zwiers L.-H."/>
            <person name="Turgeon B."/>
            <person name="Goodwin S."/>
            <person name="Spatafora J."/>
            <person name="Crous P."/>
            <person name="Grigoriev I."/>
        </authorList>
    </citation>
    <scope>NUCLEOTIDE SEQUENCE</scope>
    <source>
        <strain evidence="3">CBS 109.77</strain>
    </source>
</reference>
<dbReference type="Gene3D" id="1.20.58.340">
    <property type="entry name" value="Magnesium transport protein CorA, transmembrane region"/>
    <property type="match status" value="1"/>
</dbReference>